<organism evidence="2 3">
    <name type="scientific">Cardiobacterium valvarum</name>
    <dbReference type="NCBI Taxonomy" id="194702"/>
    <lineage>
        <taxon>Bacteria</taxon>
        <taxon>Pseudomonadati</taxon>
        <taxon>Pseudomonadota</taxon>
        <taxon>Gammaproteobacteria</taxon>
        <taxon>Cardiobacteriales</taxon>
        <taxon>Cardiobacteriaceae</taxon>
        <taxon>Cardiobacterium</taxon>
    </lineage>
</organism>
<proteinExistence type="predicted"/>
<feature type="transmembrane region" description="Helical" evidence="1">
    <location>
        <begin position="36"/>
        <end position="54"/>
    </location>
</feature>
<feature type="transmembrane region" description="Helical" evidence="1">
    <location>
        <begin position="66"/>
        <end position="84"/>
    </location>
</feature>
<dbReference type="Proteomes" id="UP000254572">
    <property type="component" value="Unassembled WGS sequence"/>
</dbReference>
<keyword evidence="1" id="KW-0472">Membrane</keyword>
<protein>
    <submittedName>
        <fullName evidence="2">Uncharacterized protein</fullName>
    </submittedName>
</protein>
<evidence type="ECO:0000313" key="2">
    <source>
        <dbReference type="EMBL" id="SUX18751.1"/>
    </source>
</evidence>
<keyword evidence="1" id="KW-0812">Transmembrane</keyword>
<gene>
    <name evidence="2" type="ORF">NCTC13294_00347</name>
</gene>
<dbReference type="EMBL" id="UFUW01000001">
    <property type="protein sequence ID" value="SUX18751.1"/>
    <property type="molecule type" value="Genomic_DNA"/>
</dbReference>
<reference evidence="2 3" key="1">
    <citation type="submission" date="2018-06" db="EMBL/GenBank/DDBJ databases">
        <authorList>
            <consortium name="Pathogen Informatics"/>
            <person name="Doyle S."/>
        </authorList>
    </citation>
    <scope>NUCLEOTIDE SEQUENCE [LARGE SCALE GENOMIC DNA]</scope>
    <source>
        <strain evidence="2 3">NCTC13294</strain>
    </source>
</reference>
<accession>A0A381DZE5</accession>
<evidence type="ECO:0000256" key="1">
    <source>
        <dbReference type="SAM" id="Phobius"/>
    </source>
</evidence>
<name>A0A381DZE5_9GAMM</name>
<sequence length="88" mass="10412">MEERLILTDSIRNTRRRYRKRMRQTLRVNRYMPLDTANLLARIVAFFHGAIRVLHTLRINNQESGFFMASLLATCCGHLIFLMLPQGY</sequence>
<keyword evidence="1" id="KW-1133">Transmembrane helix</keyword>
<dbReference type="AlphaFoldDB" id="A0A381DZE5"/>
<keyword evidence="3" id="KW-1185">Reference proteome</keyword>
<evidence type="ECO:0000313" key="3">
    <source>
        <dbReference type="Proteomes" id="UP000254572"/>
    </source>
</evidence>